<feature type="region of interest" description="Disordered" evidence="3">
    <location>
        <begin position="1157"/>
        <end position="1180"/>
    </location>
</feature>
<keyword evidence="2" id="KW-0040">ANK repeat</keyword>
<feature type="compositionally biased region" description="Polar residues" evidence="3">
    <location>
        <begin position="1158"/>
        <end position="1167"/>
    </location>
</feature>
<dbReference type="PANTHER" id="PTHR10039:SF15">
    <property type="entry name" value="NACHT DOMAIN-CONTAINING PROTEIN"/>
    <property type="match status" value="1"/>
</dbReference>
<evidence type="ECO:0000256" key="3">
    <source>
        <dbReference type="SAM" id="MobiDB-lite"/>
    </source>
</evidence>
<dbReference type="InterPro" id="IPR054471">
    <property type="entry name" value="GPIID_WHD"/>
</dbReference>
<dbReference type="VEuPathDB" id="FungiDB:HZS61_014745"/>
<dbReference type="PROSITE" id="PS50297">
    <property type="entry name" value="ANK_REP_REGION"/>
    <property type="match status" value="4"/>
</dbReference>
<dbReference type="PROSITE" id="PS50088">
    <property type="entry name" value="ANK_REPEAT"/>
    <property type="match status" value="4"/>
</dbReference>
<dbReference type="SUPFAM" id="SSF52540">
    <property type="entry name" value="P-loop containing nucleoside triphosphate hydrolases"/>
    <property type="match status" value="1"/>
</dbReference>
<evidence type="ECO:0000259" key="6">
    <source>
        <dbReference type="Pfam" id="PF24883"/>
    </source>
</evidence>
<dbReference type="SUPFAM" id="SSF53167">
    <property type="entry name" value="Purine and uridine phosphorylases"/>
    <property type="match status" value="1"/>
</dbReference>
<reference evidence="8" key="1">
    <citation type="submission" date="2016-09" db="EMBL/GenBank/DDBJ databases">
        <authorList>
            <person name="Guldener U."/>
        </authorList>
    </citation>
    <scope>NUCLEOTIDE SEQUENCE [LARGE SCALE GENOMIC DNA]</scope>
    <source>
        <strain evidence="8">V64-1</strain>
    </source>
</reference>
<dbReference type="VEuPathDB" id="FungiDB:FOIG_14007"/>
<dbReference type="VEuPathDB" id="FungiDB:FOC4_g10004316"/>
<evidence type="ECO:0000313" key="7">
    <source>
        <dbReference type="EMBL" id="SCO92463.1"/>
    </source>
</evidence>
<sequence>MSKTIPPEDITVAIFCALAIESVAVRYSFDERLESHPIATAIQHNYVYNYGRIGNHKVVLARPHQIGPIQAAQCAANVAQQFPNVRFALMIGIGGGIPSPKIDIRLGDVAVSIPKDNHPGVIQYDYGKYEADGHFALKGFLNKPPGILISADGLLEEDEEMGESQVWEFLQSITSKKGYLRPTSPDILFDSSFKHVDGEGCNACNSSLDKEVEMRPQRHEEIKVHRGLIMSGGGVVKNTVDRSDLRRGNDQAICFEMEAAGIMDQIPCLVIRGICDYADTHKNNEWHRYAAGVAAAYGKAILTKIQVEEMKQTMSMKDAMKSLERDIQKVSHDIRDLRQYVEAKQESLEKRNILSWLQTVNWSHELFKHLGHKAPGTGQWLLDSPEFREWLNEPGDTLLCYGPPGVGKTVMSSIVVDYLQSKFRSNTSCNQSIKSAIIFVFCAVENRGRQITVHILLSLLRQLVEQLPSIPDIVQALHQKTKNGPLESVQKRDIVQALIVVSRLFTRVILVIDALDECDEVSHLLPEVLDFQKNANVNLFAASRPEDRIGDFFHDHQSLYFRASEEDVRTYLKKRLSTHQVIMDTRKEFSEDLKDMLEKEVLARISMAADGIFLLARFHMDSVMEMTSPRGIYDTIRTLSHGPDAYKEIYSKTMARICNQPPTYRSLAKSTFEWVLCAERPLQIAELREAIAIKVGSSGLDELDFHSTDAIIQACRGLILVDQDKQIHFLHHTAREYLDSNFAVLSAMTNIESLDTESLDSRTLAHKHIALACLTYLSFGDFESGTLPESYAFYTYAASCWGYHFRRCKLCIPALVDNPITIGFVHDRLKVKACVRKTKKPYLPSYQALCDGATALHLAAYFGIEALATFLSRDIAVNDMDTNKRTPLSYASEYGHDAATMALLRAGAEVDIEDRRRWTPLTYAASQGHDTIVRILLQNGAGMDLEDYENKPPALVLAARGGHTNAVQELYDWIPNANPQRNIDQALLNAASNGFESTAESLIQKGANIYTLDSDGNTALHDAARQGYHRVVRVLLRNGSKVDLKNGDNCTALMEAILRSDWDRSDTKAVQVLLDYGANIEPENEYGEGPLVSAVRFGSMELVQLLLDRGAGLNKATLSRASFEAALNDKEEMALLILRHLAQMQVGEIRLQRHNKSYKMSETSSEDASPVEPDGTAKVSSIDERRVPKSWSLFQTDVAYHTRKNASHSLFQHHDPLLKQLEEPDTDENSFVIDSNDFRIPPHSILQKSRYWPKGDSIYRWDCYVDEIPIWHVAVSYGYPAIGLLLREGCAPDDVFYPPWVKSDLGASFPSGRILQQWWITRRCREASNDSAPKIHSTREEIKRCIDNRMEYDPSDTDWIEVLHQDTERLNTRIPAACCVCRGLWFTDKLADCWDGALDWSQYKDYNRTWWITPGR</sequence>
<evidence type="ECO:0000256" key="1">
    <source>
        <dbReference type="ARBA" id="ARBA00022737"/>
    </source>
</evidence>
<dbReference type="Pfam" id="PF01048">
    <property type="entry name" value="PNP_UDP_1"/>
    <property type="match status" value="1"/>
</dbReference>
<gene>
    <name evidence="7" type="ORF">FRV6_16591</name>
</gene>
<organism evidence="7 8">
    <name type="scientific">Fusarium oxysporum</name>
    <name type="common">Fusarium vascular wilt</name>
    <dbReference type="NCBI Taxonomy" id="5507"/>
    <lineage>
        <taxon>Eukaryota</taxon>
        <taxon>Fungi</taxon>
        <taxon>Dikarya</taxon>
        <taxon>Ascomycota</taxon>
        <taxon>Pezizomycotina</taxon>
        <taxon>Sordariomycetes</taxon>
        <taxon>Hypocreomycetidae</taxon>
        <taxon>Hypocreales</taxon>
        <taxon>Nectriaceae</taxon>
        <taxon>Fusarium</taxon>
        <taxon>Fusarium oxysporum species complex</taxon>
    </lineage>
</organism>
<dbReference type="Proteomes" id="UP000219369">
    <property type="component" value="Unassembled WGS sequence"/>
</dbReference>
<dbReference type="VEuPathDB" id="FungiDB:FOC1_g10009832"/>
<feature type="domain" description="GPI inositol-deacylase winged helix" evidence="5">
    <location>
        <begin position="664"/>
        <end position="740"/>
    </location>
</feature>
<dbReference type="OrthoDB" id="1577640at2759"/>
<dbReference type="Pfam" id="PF24883">
    <property type="entry name" value="NPHP3_N"/>
    <property type="match status" value="1"/>
</dbReference>
<dbReference type="InterPro" id="IPR056884">
    <property type="entry name" value="NPHP3-like_N"/>
</dbReference>
<feature type="repeat" description="ANK" evidence="2">
    <location>
        <begin position="883"/>
        <end position="915"/>
    </location>
</feature>
<feature type="repeat" description="ANK" evidence="2">
    <location>
        <begin position="1086"/>
        <end position="1118"/>
    </location>
</feature>
<protein>
    <submittedName>
        <fullName evidence="7">Uncharacterized protein</fullName>
    </submittedName>
</protein>
<dbReference type="VEuPathDB" id="FungiDB:FOXG_06714"/>
<evidence type="ECO:0000259" key="4">
    <source>
        <dbReference type="Pfam" id="PF01048"/>
    </source>
</evidence>
<dbReference type="GO" id="GO:0009116">
    <property type="term" value="P:nucleoside metabolic process"/>
    <property type="evidence" value="ECO:0007669"/>
    <property type="project" value="InterPro"/>
</dbReference>
<dbReference type="InterPro" id="IPR027417">
    <property type="entry name" value="P-loop_NTPase"/>
</dbReference>
<dbReference type="VEuPathDB" id="FungiDB:FOZG_02292"/>
<evidence type="ECO:0000313" key="8">
    <source>
        <dbReference type="Proteomes" id="UP000219369"/>
    </source>
</evidence>
<dbReference type="InterPro" id="IPR035994">
    <property type="entry name" value="Nucleoside_phosphorylase_sf"/>
</dbReference>
<dbReference type="InterPro" id="IPR002110">
    <property type="entry name" value="Ankyrin_rpt"/>
</dbReference>
<dbReference type="VEuPathDB" id="FungiDB:FOIG_11302"/>
<proteinExistence type="predicted"/>
<feature type="domain" description="Nucleoside phosphorylase" evidence="4">
    <location>
        <begin position="12"/>
        <end position="286"/>
    </location>
</feature>
<dbReference type="Gene3D" id="3.40.50.1580">
    <property type="entry name" value="Nucleoside phosphorylase domain"/>
    <property type="match status" value="1"/>
</dbReference>
<feature type="repeat" description="ANK" evidence="2">
    <location>
        <begin position="916"/>
        <end position="948"/>
    </location>
</feature>
<evidence type="ECO:0000256" key="2">
    <source>
        <dbReference type="PROSITE-ProRule" id="PRU00023"/>
    </source>
</evidence>
<name>A0A2H3TV17_FUSOX</name>
<dbReference type="SUPFAM" id="SSF48403">
    <property type="entry name" value="Ankyrin repeat"/>
    <property type="match status" value="1"/>
</dbReference>
<dbReference type="Pfam" id="PF12796">
    <property type="entry name" value="Ank_2"/>
    <property type="match status" value="2"/>
</dbReference>
<dbReference type="SMART" id="SM00248">
    <property type="entry name" value="ANK"/>
    <property type="match status" value="8"/>
</dbReference>
<feature type="domain" description="Nephrocystin 3-like N-terminal" evidence="6">
    <location>
        <begin position="376"/>
        <end position="544"/>
    </location>
</feature>
<evidence type="ECO:0000259" key="5">
    <source>
        <dbReference type="Pfam" id="PF22939"/>
    </source>
</evidence>
<dbReference type="InterPro" id="IPR036770">
    <property type="entry name" value="Ankyrin_rpt-contain_sf"/>
</dbReference>
<dbReference type="GO" id="GO:0003824">
    <property type="term" value="F:catalytic activity"/>
    <property type="evidence" value="ECO:0007669"/>
    <property type="project" value="InterPro"/>
</dbReference>
<dbReference type="VEuPathDB" id="FungiDB:FOXG_06622"/>
<accession>A0A2H3TV17</accession>
<dbReference type="EMBL" id="FMJY01000011">
    <property type="protein sequence ID" value="SCO92463.1"/>
    <property type="molecule type" value="Genomic_DNA"/>
</dbReference>
<feature type="repeat" description="ANK" evidence="2">
    <location>
        <begin position="1015"/>
        <end position="1047"/>
    </location>
</feature>
<dbReference type="InterPro" id="IPR000845">
    <property type="entry name" value="Nucleoside_phosphorylase_d"/>
</dbReference>
<keyword evidence="1" id="KW-0677">Repeat</keyword>
<dbReference type="Gene3D" id="1.25.40.20">
    <property type="entry name" value="Ankyrin repeat-containing domain"/>
    <property type="match status" value="2"/>
</dbReference>
<dbReference type="Gene3D" id="3.40.50.300">
    <property type="entry name" value="P-loop containing nucleotide triphosphate hydrolases"/>
    <property type="match status" value="1"/>
</dbReference>
<dbReference type="Pfam" id="PF22939">
    <property type="entry name" value="WHD_GPIID"/>
    <property type="match status" value="1"/>
</dbReference>
<dbReference type="PANTHER" id="PTHR10039">
    <property type="entry name" value="AMELOGENIN"/>
    <property type="match status" value="1"/>
</dbReference>
<dbReference type="VEuPathDB" id="FungiDB:FOMG_16421"/>